<name>A0A1M5P122_9FLAO</name>
<dbReference type="Proteomes" id="UP000184020">
    <property type="component" value="Unassembled WGS sequence"/>
</dbReference>
<evidence type="ECO:0000313" key="2">
    <source>
        <dbReference type="Proteomes" id="UP000184020"/>
    </source>
</evidence>
<reference evidence="2" key="1">
    <citation type="submission" date="2016-11" db="EMBL/GenBank/DDBJ databases">
        <authorList>
            <person name="Varghese N."/>
            <person name="Submissions S."/>
        </authorList>
    </citation>
    <scope>NUCLEOTIDE SEQUENCE [LARGE SCALE GENOMIC DNA]</scope>
    <source>
        <strain evidence="2">DSM 17659</strain>
    </source>
</reference>
<dbReference type="RefSeq" id="WP_170857236.1">
    <property type="nucleotide sequence ID" value="NZ_FQWF01000012.1"/>
</dbReference>
<protein>
    <submittedName>
        <fullName evidence="1">Uncharacterized protein</fullName>
    </submittedName>
</protein>
<dbReference type="EMBL" id="FQWF01000012">
    <property type="protein sequence ID" value="SHG95471.1"/>
    <property type="molecule type" value="Genomic_DNA"/>
</dbReference>
<accession>A0A1M5P122</accession>
<evidence type="ECO:0000313" key="1">
    <source>
        <dbReference type="EMBL" id="SHG95471.1"/>
    </source>
</evidence>
<dbReference type="AlphaFoldDB" id="A0A1M5P122"/>
<sequence length="45" mass="5334">MTGILEQKSEIEKFKVEYKMMSKIDFDLTKIVIVEEELIHEDCSL</sequence>
<proteinExistence type="predicted"/>
<gene>
    <name evidence="1" type="ORF">SAMN05444372_11223</name>
</gene>
<keyword evidence="2" id="KW-1185">Reference proteome</keyword>
<organism evidence="1 2">
    <name type="scientific">Flavobacterium micromati</name>
    <dbReference type="NCBI Taxonomy" id="229205"/>
    <lineage>
        <taxon>Bacteria</taxon>
        <taxon>Pseudomonadati</taxon>
        <taxon>Bacteroidota</taxon>
        <taxon>Flavobacteriia</taxon>
        <taxon>Flavobacteriales</taxon>
        <taxon>Flavobacteriaceae</taxon>
        <taxon>Flavobacterium</taxon>
    </lineage>
</organism>